<dbReference type="SUPFAM" id="SSF57667">
    <property type="entry name" value="beta-beta-alpha zinc fingers"/>
    <property type="match status" value="1"/>
</dbReference>
<evidence type="ECO:0000256" key="1">
    <source>
        <dbReference type="ARBA" id="ARBA00022723"/>
    </source>
</evidence>
<feature type="domain" description="C2H2-type" evidence="7">
    <location>
        <begin position="231"/>
        <end position="260"/>
    </location>
</feature>
<dbReference type="GO" id="GO:0008270">
    <property type="term" value="F:zinc ion binding"/>
    <property type="evidence" value="ECO:0007669"/>
    <property type="project" value="UniProtKB-KW"/>
</dbReference>
<keyword evidence="2" id="KW-0677">Repeat</keyword>
<evidence type="ECO:0000259" key="8">
    <source>
        <dbReference type="PROSITE" id="PS50873"/>
    </source>
</evidence>
<evidence type="ECO:0000256" key="3">
    <source>
        <dbReference type="ARBA" id="ARBA00022771"/>
    </source>
</evidence>
<keyword evidence="10" id="KW-1185">Reference proteome</keyword>
<dbReference type="PROSITE" id="PS50157">
    <property type="entry name" value="ZINC_FINGER_C2H2_2"/>
    <property type="match status" value="2"/>
</dbReference>
<feature type="compositionally biased region" description="Acidic residues" evidence="6">
    <location>
        <begin position="105"/>
        <end position="114"/>
    </location>
</feature>
<dbReference type="InterPro" id="IPR036236">
    <property type="entry name" value="Znf_C2H2_sf"/>
</dbReference>
<keyword evidence="4" id="KW-0862">Zinc</keyword>
<feature type="region of interest" description="Disordered" evidence="6">
    <location>
        <begin position="506"/>
        <end position="545"/>
    </location>
</feature>
<dbReference type="PANTHER" id="PTHR24379:SF121">
    <property type="entry name" value="C2H2-TYPE DOMAIN-CONTAINING PROTEIN"/>
    <property type="match status" value="1"/>
</dbReference>
<evidence type="ECO:0000313" key="10">
    <source>
        <dbReference type="Proteomes" id="UP001515480"/>
    </source>
</evidence>
<dbReference type="Gene3D" id="3.30.160.60">
    <property type="entry name" value="Classic Zinc Finger"/>
    <property type="match status" value="2"/>
</dbReference>
<proteinExistence type="predicted"/>
<comment type="caution">
    <text evidence="9">The sequence shown here is derived from an EMBL/GenBank/DDBJ whole genome shotgun (WGS) entry which is preliminary data.</text>
</comment>
<keyword evidence="3 5" id="KW-0863">Zinc-finger</keyword>
<dbReference type="InterPro" id="IPR013087">
    <property type="entry name" value="Znf_C2H2_type"/>
</dbReference>
<evidence type="ECO:0000256" key="5">
    <source>
        <dbReference type="PROSITE-ProRule" id="PRU00042"/>
    </source>
</evidence>
<gene>
    <name evidence="9" type="ORF">AB1Y20_022924</name>
</gene>
<dbReference type="InterPro" id="IPR002016">
    <property type="entry name" value="Haem_peroxidase"/>
</dbReference>
<dbReference type="AlphaFoldDB" id="A0AB34JFL2"/>
<feature type="region of interest" description="Disordered" evidence="6">
    <location>
        <begin position="81"/>
        <end position="116"/>
    </location>
</feature>
<dbReference type="GO" id="GO:0020037">
    <property type="term" value="F:heme binding"/>
    <property type="evidence" value="ECO:0007669"/>
    <property type="project" value="InterPro"/>
</dbReference>
<feature type="domain" description="Plant heme peroxidase family profile" evidence="8">
    <location>
        <begin position="1"/>
        <end position="310"/>
    </location>
</feature>
<keyword evidence="1" id="KW-0479">Metal-binding</keyword>
<evidence type="ECO:0000256" key="6">
    <source>
        <dbReference type="SAM" id="MobiDB-lite"/>
    </source>
</evidence>
<dbReference type="PROSITE" id="PS50873">
    <property type="entry name" value="PEROXIDASE_4"/>
    <property type="match status" value="1"/>
</dbReference>
<dbReference type="GO" id="GO:0004601">
    <property type="term" value="F:peroxidase activity"/>
    <property type="evidence" value="ECO:0007669"/>
    <property type="project" value="InterPro"/>
</dbReference>
<feature type="domain" description="C2H2-type" evidence="7">
    <location>
        <begin position="191"/>
        <end position="218"/>
    </location>
</feature>
<feature type="region of interest" description="Disordered" evidence="6">
    <location>
        <begin position="160"/>
        <end position="183"/>
    </location>
</feature>
<evidence type="ECO:0000259" key="7">
    <source>
        <dbReference type="PROSITE" id="PS50157"/>
    </source>
</evidence>
<dbReference type="PANTHER" id="PTHR24379">
    <property type="entry name" value="KRAB AND ZINC FINGER DOMAIN-CONTAINING"/>
    <property type="match status" value="1"/>
</dbReference>
<dbReference type="SMART" id="SM00355">
    <property type="entry name" value="ZnF_C2H2"/>
    <property type="match status" value="4"/>
</dbReference>
<accession>A0AB34JFL2</accession>
<evidence type="ECO:0000256" key="2">
    <source>
        <dbReference type="ARBA" id="ARBA00022737"/>
    </source>
</evidence>
<evidence type="ECO:0000313" key="9">
    <source>
        <dbReference type="EMBL" id="KAL1519399.1"/>
    </source>
</evidence>
<evidence type="ECO:0008006" key="11">
    <source>
        <dbReference type="Google" id="ProtNLM"/>
    </source>
</evidence>
<protein>
    <recommendedName>
        <fullName evidence="11">Protein krueppel</fullName>
    </recommendedName>
</protein>
<sequence length="545" mass="58936">MTCEAAATSDKSIMSDEYMQAPPSSQDDATQFPYPVSVEQSVEGKSSGHEGATSLGPSPPDTSAADASVASIMHTMSWGAEQTPLENSPAAAESEPSVDGGSGDGDAEDGDDNNAEFHQHPQLLQELQARALAQAAAAAGLSTTAAMAALPMLREAGQQMDPAAMSAMPEDEAGEGMQTTADGCQPGDQSFTCSVCRKVFKREMNLIFHMTTHRPRQPQTESSEPTSTQPVKCQDCNKEFATKYQAKKHYLRRHFQGDKPFPCTKCNKKRFVVKEDLTMHMKSCGNVYVCTCGIRLCSLGALKRHCKYFSHEPESYEPKPEPGMPAIHSSMNLPLEWQGAPSFRQSRDEMKDGEGMHPMRMGGAMQHRMDHVGMHGAGQGEDPMNVCSHAAVMRSMMVGQNGQGNQGHDQSMGRVPNWQPELFHQSMPLSLVHALRQSQTEQQSYRLSGMPDQANGLGARLPGYVGYAPQMHHTAAAAALSAAVSAAYTANTPVSSSAFCPTDGNDPLAWSRGAQQESVRPGMHPSDMRDPNHMYRPQESQGATQ</sequence>
<evidence type="ECO:0000256" key="4">
    <source>
        <dbReference type="ARBA" id="ARBA00022833"/>
    </source>
</evidence>
<feature type="region of interest" description="Disordered" evidence="6">
    <location>
        <begin position="1"/>
        <end position="68"/>
    </location>
</feature>
<dbReference type="PROSITE" id="PS00028">
    <property type="entry name" value="ZINC_FINGER_C2H2_1"/>
    <property type="match status" value="2"/>
</dbReference>
<dbReference type="EMBL" id="JBGBPQ010000009">
    <property type="protein sequence ID" value="KAL1519399.1"/>
    <property type="molecule type" value="Genomic_DNA"/>
</dbReference>
<dbReference type="GO" id="GO:0006979">
    <property type="term" value="P:response to oxidative stress"/>
    <property type="evidence" value="ECO:0007669"/>
    <property type="project" value="InterPro"/>
</dbReference>
<reference evidence="9 10" key="1">
    <citation type="journal article" date="2024" name="Science">
        <title>Giant polyketide synthase enzymes in the biosynthesis of giant marine polyether toxins.</title>
        <authorList>
            <person name="Fallon T.R."/>
            <person name="Shende V.V."/>
            <person name="Wierzbicki I.H."/>
            <person name="Pendleton A.L."/>
            <person name="Watervoot N.F."/>
            <person name="Auber R.P."/>
            <person name="Gonzalez D.J."/>
            <person name="Wisecaver J.H."/>
            <person name="Moore B.S."/>
        </authorList>
    </citation>
    <scope>NUCLEOTIDE SEQUENCE [LARGE SCALE GENOMIC DNA]</scope>
    <source>
        <strain evidence="9 10">12B1</strain>
    </source>
</reference>
<organism evidence="9 10">
    <name type="scientific">Prymnesium parvum</name>
    <name type="common">Toxic golden alga</name>
    <dbReference type="NCBI Taxonomy" id="97485"/>
    <lineage>
        <taxon>Eukaryota</taxon>
        <taxon>Haptista</taxon>
        <taxon>Haptophyta</taxon>
        <taxon>Prymnesiophyceae</taxon>
        <taxon>Prymnesiales</taxon>
        <taxon>Prymnesiaceae</taxon>
        <taxon>Prymnesium</taxon>
    </lineage>
</organism>
<name>A0AB34JFL2_PRYPA</name>
<dbReference type="Proteomes" id="UP001515480">
    <property type="component" value="Unassembled WGS sequence"/>
</dbReference>
<dbReference type="Pfam" id="PF00096">
    <property type="entry name" value="zf-C2H2"/>
    <property type="match status" value="2"/>
</dbReference>